<evidence type="ECO:0000256" key="1">
    <source>
        <dbReference type="SAM" id="SignalP"/>
    </source>
</evidence>
<dbReference type="InterPro" id="IPR010592">
    <property type="entry name" value="CypI"/>
</dbReference>
<dbReference type="GeneID" id="94493335"/>
<dbReference type="PROSITE" id="PS51257">
    <property type="entry name" value="PROKAR_LIPOPROTEIN"/>
    <property type="match status" value="1"/>
</dbReference>
<dbReference type="Proteomes" id="UP001303601">
    <property type="component" value="Chromosome"/>
</dbReference>
<evidence type="ECO:0000313" key="2">
    <source>
        <dbReference type="EMBL" id="WPB54034.1"/>
    </source>
</evidence>
<dbReference type="EMBL" id="CP137845">
    <property type="protein sequence ID" value="WPB54034.1"/>
    <property type="molecule type" value="Genomic_DNA"/>
</dbReference>
<name>A0ABZ0PAI2_9BACT</name>
<feature type="chain" id="PRO_5047235427" evidence="1">
    <location>
        <begin position="27"/>
        <end position="410"/>
    </location>
</feature>
<dbReference type="InterPro" id="IPR043099">
    <property type="entry name" value="CypI_dom_I"/>
</dbReference>
<dbReference type="InterPro" id="IPR043100">
    <property type="entry name" value="CypI_dom_II"/>
</dbReference>
<dbReference type="NCBIfam" id="NF045838">
    <property type="entry name" value="MG289_thiam_LP"/>
    <property type="match status" value="1"/>
</dbReference>
<dbReference type="RefSeq" id="WP_140031419.1">
    <property type="nucleotide sequence ID" value="NZ_CP137845.1"/>
</dbReference>
<keyword evidence="1" id="KW-0732">Signal</keyword>
<feature type="signal peptide" evidence="1">
    <location>
        <begin position="1"/>
        <end position="26"/>
    </location>
</feature>
<keyword evidence="3" id="KW-1185">Reference proteome</keyword>
<reference evidence="2" key="1">
    <citation type="submission" date="2023-11" db="EMBL/GenBank/DDBJ databases">
        <title>Completed genome sequence of Mycoplasma equirhinis type strain M432/72.</title>
        <authorList>
            <person name="Spergser J."/>
        </authorList>
    </citation>
    <scope>NUCLEOTIDE SEQUENCE [LARGE SCALE GENOMIC DNA]</scope>
    <source>
        <strain evidence="2">M432/72</strain>
    </source>
</reference>
<organism evidence="2 3">
    <name type="scientific">Metamycoplasma equirhinis</name>
    <dbReference type="NCBI Taxonomy" id="92402"/>
    <lineage>
        <taxon>Bacteria</taxon>
        <taxon>Bacillati</taxon>
        <taxon>Mycoplasmatota</taxon>
        <taxon>Mycoplasmoidales</taxon>
        <taxon>Metamycoplasmataceae</taxon>
        <taxon>Metamycoplasma</taxon>
    </lineage>
</organism>
<sequence>MSKRKLLYLTTTATLAIALSSLSAMACKKMTNISVNKPWFTEENGEFFSFVFNDYNNKIAELIKEINEKLTLTNDVEKKNELKSQIKQLNNSYKKNIAVKFEPDNANIGKEMLKGNSDFGVLTTTLFNSQNYKKDLTPIIQTLTRGFKFDLNNFQAKYQDGKNDQLINIAKTAEAEFLQKPYNLWEKNEYGWNGIIYEKFYANKNENVDYYRGLIMIQGTDLELKEIKKAWENKNWNKFRDFGIIIGNKGSGSKYIAQEALFKKHFNLEGNKFESFDKDRLKHGEKYISGKARDIAKGAYKKYHIVFDELGSFAYTFNEKHDKKTKYYTPEDTNVKINFLTVTEAIKYNVFVTSNKTFNKTQRDLLAKAFFEIWKNGKDSYGPSVGFNGYKIITNFEKEVIEPYENLFKI</sequence>
<dbReference type="Gene3D" id="3.40.190.190">
    <property type="entry name" value="CypI, domain 2"/>
    <property type="match status" value="1"/>
</dbReference>
<protein>
    <submittedName>
        <fullName evidence="2">ABC transporter substrate-binding protein</fullName>
    </submittedName>
</protein>
<dbReference type="Pfam" id="PF06646">
    <property type="entry name" value="CypI"/>
    <property type="match status" value="1"/>
</dbReference>
<evidence type="ECO:0000313" key="3">
    <source>
        <dbReference type="Proteomes" id="UP001303601"/>
    </source>
</evidence>
<proteinExistence type="predicted"/>
<gene>
    <name evidence="2" type="ORF">R9B83_00450</name>
</gene>
<accession>A0ABZ0PAI2</accession>
<dbReference type="Gene3D" id="3.40.190.180">
    <property type="entry name" value="Cypl, domain I"/>
    <property type="match status" value="1"/>
</dbReference>